<evidence type="ECO:0000256" key="8">
    <source>
        <dbReference type="SAM" id="SignalP"/>
    </source>
</evidence>
<organism evidence="10 11">
    <name type="scientific">Roseateles albus</name>
    <dbReference type="NCBI Taxonomy" id="2987525"/>
    <lineage>
        <taxon>Bacteria</taxon>
        <taxon>Pseudomonadati</taxon>
        <taxon>Pseudomonadota</taxon>
        <taxon>Betaproteobacteria</taxon>
        <taxon>Burkholderiales</taxon>
        <taxon>Sphaerotilaceae</taxon>
        <taxon>Roseateles</taxon>
    </lineage>
</organism>
<keyword evidence="4" id="KW-0479">Metal-binding</keyword>
<feature type="signal peptide" evidence="8">
    <location>
        <begin position="1"/>
        <end position="22"/>
    </location>
</feature>
<reference evidence="10 11" key="1">
    <citation type="submission" date="2022-10" db="EMBL/GenBank/DDBJ databases">
        <title>Paucibacter sp. hw1 Genome sequencing.</title>
        <authorList>
            <person name="Park S."/>
        </authorList>
    </citation>
    <scope>NUCLEOTIDE SEQUENCE [LARGE SCALE GENOMIC DNA]</scope>
    <source>
        <strain evidence="11">hw1</strain>
    </source>
</reference>
<comment type="cofactor">
    <cofactor evidence="1">
        <name>Zn(2+)</name>
        <dbReference type="ChEBI" id="CHEBI:29105"/>
    </cofactor>
</comment>
<dbReference type="InterPro" id="IPR050414">
    <property type="entry name" value="Fungal_M35_metalloproteases"/>
</dbReference>
<keyword evidence="6" id="KW-0862">Zinc</keyword>
<dbReference type="Gene3D" id="3.40.390.10">
    <property type="entry name" value="Collagenase (Catalytic Domain)"/>
    <property type="match status" value="1"/>
</dbReference>
<keyword evidence="5 10" id="KW-0378">Hydrolase</keyword>
<evidence type="ECO:0000256" key="2">
    <source>
        <dbReference type="ARBA" id="ARBA00010279"/>
    </source>
</evidence>
<comment type="caution">
    <text evidence="10">The sequence shown here is derived from an EMBL/GenBank/DDBJ whole genome shotgun (WGS) entry which is preliminary data.</text>
</comment>
<comment type="similarity">
    <text evidence="2">Belongs to the peptidase M35 family.</text>
</comment>
<dbReference type="CDD" id="cd11306">
    <property type="entry name" value="M35_peptidyl-Lys"/>
    <property type="match status" value="1"/>
</dbReference>
<dbReference type="InterPro" id="IPR034115">
    <property type="entry name" value="M35_peptidyl-Lys"/>
</dbReference>
<feature type="chain" id="PRO_5045998167" evidence="8">
    <location>
        <begin position="23"/>
        <end position="344"/>
    </location>
</feature>
<dbReference type="SMART" id="SM01351">
    <property type="entry name" value="Aspzincin_M35"/>
    <property type="match status" value="1"/>
</dbReference>
<dbReference type="RefSeq" id="WP_273600508.1">
    <property type="nucleotide sequence ID" value="NZ_JAQQXT010000006.1"/>
</dbReference>
<dbReference type="PANTHER" id="PTHR37016">
    <property type="match status" value="1"/>
</dbReference>
<dbReference type="Proteomes" id="UP001221189">
    <property type="component" value="Unassembled WGS sequence"/>
</dbReference>
<evidence type="ECO:0000256" key="4">
    <source>
        <dbReference type="ARBA" id="ARBA00022723"/>
    </source>
</evidence>
<evidence type="ECO:0000256" key="6">
    <source>
        <dbReference type="ARBA" id="ARBA00022833"/>
    </source>
</evidence>
<keyword evidence="8" id="KW-0732">Signal</keyword>
<dbReference type="EMBL" id="JAQQXT010000006">
    <property type="protein sequence ID" value="MDC8772312.1"/>
    <property type="molecule type" value="Genomic_DNA"/>
</dbReference>
<keyword evidence="11" id="KW-1185">Reference proteome</keyword>
<evidence type="ECO:0000256" key="3">
    <source>
        <dbReference type="ARBA" id="ARBA00022670"/>
    </source>
</evidence>
<gene>
    <name evidence="10" type="ORF">PRZ03_12080</name>
</gene>
<evidence type="ECO:0000259" key="9">
    <source>
        <dbReference type="SMART" id="SM01351"/>
    </source>
</evidence>
<dbReference type="InterPro" id="IPR024079">
    <property type="entry name" value="MetalloPept_cat_dom_sf"/>
</dbReference>
<dbReference type="PANTHER" id="PTHR37016:SF3">
    <property type="entry name" value="NEUTRAL PROTEASE 2-RELATED"/>
    <property type="match status" value="1"/>
</dbReference>
<name>A0ABT5KEF6_9BURK</name>
<keyword evidence="3" id="KW-0645">Protease</keyword>
<feature type="domain" description="Lysine-specific metallo-endopeptidase" evidence="9">
    <location>
        <begin position="206"/>
        <end position="338"/>
    </location>
</feature>
<keyword evidence="7" id="KW-0482">Metalloprotease</keyword>
<dbReference type="EC" id="3.4.24.-" evidence="10"/>
<dbReference type="Gene3D" id="2.60.40.2970">
    <property type="match status" value="1"/>
</dbReference>
<evidence type="ECO:0000313" key="11">
    <source>
        <dbReference type="Proteomes" id="UP001221189"/>
    </source>
</evidence>
<evidence type="ECO:0000256" key="7">
    <source>
        <dbReference type="ARBA" id="ARBA00023049"/>
    </source>
</evidence>
<evidence type="ECO:0000256" key="5">
    <source>
        <dbReference type="ARBA" id="ARBA00022801"/>
    </source>
</evidence>
<dbReference type="SUPFAM" id="SSF55486">
    <property type="entry name" value="Metalloproteases ('zincins'), catalytic domain"/>
    <property type="match status" value="1"/>
</dbReference>
<proteinExistence type="inferred from homology"/>
<protein>
    <submittedName>
        <fullName evidence="10">M35 family metallo-endopeptidase</fullName>
        <ecNumber evidence="10">3.4.24.-</ecNumber>
    </submittedName>
</protein>
<dbReference type="GO" id="GO:0016787">
    <property type="term" value="F:hydrolase activity"/>
    <property type="evidence" value="ECO:0007669"/>
    <property type="project" value="UniProtKB-KW"/>
</dbReference>
<accession>A0ABT5KEF6</accession>
<evidence type="ECO:0000256" key="1">
    <source>
        <dbReference type="ARBA" id="ARBA00001947"/>
    </source>
</evidence>
<sequence length="344" mass="37122">MQRIVRALWLLLALAWAGSVSAASWDGLYVRVSAPTPVLLGDVNVFVNVSVTNGTQAAISVPRWELPSARHDSKLFTVTLDGSPVPYKGRLIKRAAPAVSDWVTIAAGATLEYSVELTAGYDLSRNGRYSVEFNSPGSSGGRGVMKSAPAFVWLESRSGVGAARTAPASTNLTDGAPTFTACSASQITDLNNAVSSANTYSQGVLTYMQNSRVATQRFTEWFGPGTRSSWNAVKTNFVKVQDAFATKPLRFDCTCTDNYYAYVYPDDHYKIYLCKAFWAAPALGTDSKAGTLIHEMSHFTVVADTDDWAYGQTAARALALSNPSRAIRNADSHEYIAENTPAKP</sequence>
<evidence type="ECO:0000313" key="10">
    <source>
        <dbReference type="EMBL" id="MDC8772312.1"/>
    </source>
</evidence>
<dbReference type="InterPro" id="IPR029463">
    <property type="entry name" value="Lys_MEP"/>
</dbReference>
<dbReference type="Pfam" id="PF14521">
    <property type="entry name" value="Aspzincin_M35"/>
    <property type="match status" value="1"/>
</dbReference>